<reference evidence="2 3" key="1">
    <citation type="submission" date="2019-07" db="EMBL/GenBank/DDBJ databases">
        <title>Whole genome shotgun sequence of Adhaeribacter aerolatus NBRC 106133.</title>
        <authorList>
            <person name="Hosoyama A."/>
            <person name="Uohara A."/>
            <person name="Ohji S."/>
            <person name="Ichikawa N."/>
        </authorList>
    </citation>
    <scope>NUCLEOTIDE SEQUENCE [LARGE SCALE GENOMIC DNA]</scope>
    <source>
        <strain evidence="2 3">NBRC 106133</strain>
    </source>
</reference>
<dbReference type="CDD" id="cd09872">
    <property type="entry name" value="PIN_Sll0205-like"/>
    <property type="match status" value="1"/>
</dbReference>
<dbReference type="PANTHER" id="PTHR36173:SF2">
    <property type="entry name" value="RIBONUCLEASE VAPC16"/>
    <property type="match status" value="1"/>
</dbReference>
<dbReference type="EMBL" id="BJYS01000022">
    <property type="protein sequence ID" value="GEO05276.1"/>
    <property type="molecule type" value="Genomic_DNA"/>
</dbReference>
<dbReference type="OrthoDB" id="9798990at2"/>
<keyword evidence="3" id="KW-1185">Reference proteome</keyword>
<name>A0A512AZY7_9BACT</name>
<dbReference type="InterPro" id="IPR029060">
    <property type="entry name" value="PIN-like_dom_sf"/>
</dbReference>
<dbReference type="SUPFAM" id="SSF88723">
    <property type="entry name" value="PIN domain-like"/>
    <property type="match status" value="1"/>
</dbReference>
<dbReference type="Pfam" id="PF01850">
    <property type="entry name" value="PIN"/>
    <property type="match status" value="1"/>
</dbReference>
<organism evidence="2 3">
    <name type="scientific">Adhaeribacter aerolatus</name>
    <dbReference type="NCBI Taxonomy" id="670289"/>
    <lineage>
        <taxon>Bacteria</taxon>
        <taxon>Pseudomonadati</taxon>
        <taxon>Bacteroidota</taxon>
        <taxon>Cytophagia</taxon>
        <taxon>Cytophagales</taxon>
        <taxon>Hymenobacteraceae</taxon>
        <taxon>Adhaeribacter</taxon>
    </lineage>
</organism>
<dbReference type="Proteomes" id="UP000321532">
    <property type="component" value="Unassembled WGS sequence"/>
</dbReference>
<evidence type="ECO:0000313" key="3">
    <source>
        <dbReference type="Proteomes" id="UP000321532"/>
    </source>
</evidence>
<dbReference type="PANTHER" id="PTHR36173">
    <property type="entry name" value="RIBONUCLEASE VAPC16-RELATED"/>
    <property type="match status" value="1"/>
</dbReference>
<gene>
    <name evidence="2" type="ORF">AAE02nite_29400</name>
</gene>
<dbReference type="RefSeq" id="WP_146898896.1">
    <property type="nucleotide sequence ID" value="NZ_BJYS01000022.1"/>
</dbReference>
<dbReference type="Gene3D" id="3.40.50.1010">
    <property type="entry name" value="5'-nuclease"/>
    <property type="match status" value="1"/>
</dbReference>
<comment type="caution">
    <text evidence="2">The sequence shown here is derived from an EMBL/GenBank/DDBJ whole genome shotgun (WGS) entry which is preliminary data.</text>
</comment>
<dbReference type="InterPro" id="IPR002716">
    <property type="entry name" value="PIN_dom"/>
</dbReference>
<dbReference type="InterPro" id="IPR041705">
    <property type="entry name" value="PIN_Sll0205"/>
</dbReference>
<dbReference type="AlphaFoldDB" id="A0A512AZY7"/>
<dbReference type="InterPro" id="IPR052919">
    <property type="entry name" value="TA_system_RNase"/>
</dbReference>
<sequence length="128" mass="14919">MDLLLDTHTFIWFINGDGSLPEQVRSDIKNINNRCFISIASLWEMAIKLSLNKLQLQSDFNKIAGLLADNDIEILPITFAHIQVLLKLEFHHRDPFDRIIIAQGATENLLILTRDENFNKYRVKIKWD</sequence>
<protein>
    <submittedName>
        <fullName evidence="2">Twitching motility protein PilT</fullName>
    </submittedName>
</protein>
<proteinExistence type="predicted"/>
<evidence type="ECO:0000313" key="2">
    <source>
        <dbReference type="EMBL" id="GEO05276.1"/>
    </source>
</evidence>
<evidence type="ECO:0000259" key="1">
    <source>
        <dbReference type="Pfam" id="PF01850"/>
    </source>
</evidence>
<accession>A0A512AZY7</accession>
<feature type="domain" description="PIN" evidence="1">
    <location>
        <begin position="4"/>
        <end position="122"/>
    </location>
</feature>